<dbReference type="SMART" id="SM01236">
    <property type="entry name" value="Haem_oxygenase_2"/>
    <property type="match status" value="1"/>
</dbReference>
<proteinExistence type="predicted"/>
<dbReference type="AlphaFoldDB" id="A0A9W6RWQ5"/>
<dbReference type="EMBL" id="BSTK01000002">
    <property type="protein sequence ID" value="GLY83176.1"/>
    <property type="molecule type" value="Genomic_DNA"/>
</dbReference>
<evidence type="ECO:0000313" key="2">
    <source>
        <dbReference type="Proteomes" id="UP001165074"/>
    </source>
</evidence>
<keyword evidence="2" id="KW-1185">Reference proteome</keyword>
<dbReference type="Gene3D" id="1.20.910.10">
    <property type="entry name" value="Heme oxygenase-like"/>
    <property type="match status" value="1"/>
</dbReference>
<dbReference type="SUPFAM" id="SSF48613">
    <property type="entry name" value="Heme oxygenase-like"/>
    <property type="match status" value="1"/>
</dbReference>
<evidence type="ECO:0008006" key="3">
    <source>
        <dbReference type="Google" id="ProtNLM"/>
    </source>
</evidence>
<gene>
    <name evidence="1" type="ORF">Airi02_011060</name>
</gene>
<protein>
    <recommendedName>
        <fullName evidence="3">Iron-containing redox enzyme family protein</fullName>
    </recommendedName>
</protein>
<name>A0A9W6RWQ5_9ACTN</name>
<dbReference type="RefSeq" id="WP_285567351.1">
    <property type="nucleotide sequence ID" value="NZ_BSTK01000002.1"/>
</dbReference>
<comment type="caution">
    <text evidence="1">The sequence shown here is derived from an EMBL/GenBank/DDBJ whole genome shotgun (WGS) entry which is preliminary data.</text>
</comment>
<dbReference type="Pfam" id="PF14518">
    <property type="entry name" value="Haem_oxygenas_2"/>
    <property type="match status" value="1"/>
</dbReference>
<sequence length="330" mass="36194">MTSNVIVAPPLPEARGPLSAAVVSALRDGAPASIARMDADPFGEDLQLALYTCYELHYRGFDRVDPEWEWEPGLLRLRARMERVFLDAIRTELPGGDDVGAALRRVTAEATEDTGVSAHLRDHGEWWQLREYLVHRSIYHLKEADPHAWVIPRLRGQAKASLVAVEYDEFGGGRGERMHARLFAELMRETGLDPAYGRYLDVVPAVTLATVNMMSLFGLHRALRGALVGHFAAAEISTPPGAQRLAEALERLGARPGAEVFFTEHIEADAVHEQVLRRDVVGDLLAAEPYLAADVVLGAQATAMLEDRLGGRLLGAWRAGESSLRAPVLT</sequence>
<accession>A0A9W6RWQ5</accession>
<dbReference type="InterPro" id="IPR016084">
    <property type="entry name" value="Haem_Oase-like_multi-hlx"/>
</dbReference>
<reference evidence="1" key="1">
    <citation type="submission" date="2023-03" db="EMBL/GenBank/DDBJ databases">
        <title>Actinoallomurus iriomotensis NBRC 103684.</title>
        <authorList>
            <person name="Ichikawa N."/>
            <person name="Sato H."/>
            <person name="Tonouchi N."/>
        </authorList>
    </citation>
    <scope>NUCLEOTIDE SEQUENCE</scope>
    <source>
        <strain evidence="1">NBRC 103684</strain>
    </source>
</reference>
<evidence type="ECO:0000313" key="1">
    <source>
        <dbReference type="EMBL" id="GLY83176.1"/>
    </source>
</evidence>
<organism evidence="1 2">
    <name type="scientific">Actinoallomurus iriomotensis</name>
    <dbReference type="NCBI Taxonomy" id="478107"/>
    <lineage>
        <taxon>Bacteria</taxon>
        <taxon>Bacillati</taxon>
        <taxon>Actinomycetota</taxon>
        <taxon>Actinomycetes</taxon>
        <taxon>Streptosporangiales</taxon>
        <taxon>Thermomonosporaceae</taxon>
        <taxon>Actinoallomurus</taxon>
    </lineage>
</organism>
<dbReference type="Proteomes" id="UP001165074">
    <property type="component" value="Unassembled WGS sequence"/>
</dbReference>